<evidence type="ECO:0000313" key="1">
    <source>
        <dbReference type="EMBL" id="ALV04885.1"/>
    </source>
</evidence>
<dbReference type="EMBL" id="CP013729">
    <property type="protein sequence ID" value="ALV04885.1"/>
    <property type="molecule type" value="Genomic_DNA"/>
</dbReference>
<gene>
    <name evidence="1" type="ORF">RD2015_382</name>
</gene>
<accession>A0A0U3DVV3</accession>
<evidence type="ECO:0000313" key="2">
    <source>
        <dbReference type="Proteomes" id="UP000060699"/>
    </source>
</evidence>
<proteinExistence type="predicted"/>
<dbReference type="InterPro" id="IPR010696">
    <property type="entry name" value="DUF1272"/>
</dbReference>
<dbReference type="KEGG" id="rdp:RD2015_382"/>
<keyword evidence="2" id="KW-1185">Reference proteome</keyword>
<name>A0A0U3DVV3_9BURK</name>
<protein>
    <submittedName>
        <fullName evidence="1">Uncharacterized protein</fullName>
    </submittedName>
</protein>
<dbReference type="AlphaFoldDB" id="A0A0U3DVV3"/>
<dbReference type="Pfam" id="PF06906">
    <property type="entry name" value="DUF1272"/>
    <property type="match status" value="1"/>
</dbReference>
<sequence length="93" mass="9659">MAILDLRPNCECCDTDLGPSAPAYICSYECTYCPDCAQGVLAGHCPNCLGNLVLRPIRPEGGPAGGLRKHPASTQRVVKAGGCTQTPDPSLAT</sequence>
<dbReference type="Proteomes" id="UP000060699">
    <property type="component" value="Chromosome"/>
</dbReference>
<organism evidence="1 2">
    <name type="scientific">Roseateles depolymerans</name>
    <dbReference type="NCBI Taxonomy" id="76731"/>
    <lineage>
        <taxon>Bacteria</taxon>
        <taxon>Pseudomonadati</taxon>
        <taxon>Pseudomonadota</taxon>
        <taxon>Betaproteobacteria</taxon>
        <taxon>Burkholderiales</taxon>
        <taxon>Sphaerotilaceae</taxon>
        <taxon>Roseateles</taxon>
    </lineage>
</organism>
<reference evidence="1 2" key="1">
    <citation type="submission" date="2015-12" db="EMBL/GenBank/DDBJ databases">
        <title>Complete genome of Roseateles depolymerans KCTC 42856.</title>
        <authorList>
            <person name="Kim K.M."/>
        </authorList>
    </citation>
    <scope>NUCLEOTIDE SEQUENCE [LARGE SCALE GENOMIC DNA]</scope>
    <source>
        <strain evidence="1 2">KCTC 42856</strain>
    </source>
</reference>